<comment type="subcellular location">
    <subcellularLocation>
        <location evidence="9">Cell membrane</location>
        <topology evidence="9">Multi-pass membrane protein</topology>
    </subcellularLocation>
</comment>
<dbReference type="Proteomes" id="UP000058446">
    <property type="component" value="Chromosome"/>
</dbReference>
<protein>
    <recommendedName>
        <fullName evidence="9">Lipoprotein signal peptidase</fullName>
        <ecNumber evidence="9">3.4.23.36</ecNumber>
    </recommendedName>
    <alternativeName>
        <fullName evidence="9">Prolipoprotein signal peptidase</fullName>
    </alternativeName>
    <alternativeName>
        <fullName evidence="9">Signal peptidase II</fullName>
        <shortName evidence="9">SPase II</shortName>
    </alternativeName>
</protein>
<proteinExistence type="inferred from homology"/>
<keyword evidence="8 9" id="KW-0472">Membrane</keyword>
<dbReference type="UniPathway" id="UPA00665"/>
<feature type="transmembrane region" description="Helical" evidence="9">
    <location>
        <begin position="94"/>
        <end position="112"/>
    </location>
</feature>
<evidence type="ECO:0000256" key="3">
    <source>
        <dbReference type="ARBA" id="ARBA00022670"/>
    </source>
</evidence>
<keyword evidence="6 9" id="KW-0378">Hydrolase</keyword>
<comment type="function">
    <text evidence="9 10">This protein specifically catalyzes the removal of signal peptides from prolipoproteins.</text>
</comment>
<dbReference type="KEGG" id="clw:CLAC_07790"/>
<dbReference type="EMBL" id="CP006841">
    <property type="protein sequence ID" value="ALA67625.1"/>
    <property type="molecule type" value="Genomic_DNA"/>
</dbReference>
<evidence type="ECO:0000256" key="2">
    <source>
        <dbReference type="ARBA" id="ARBA00022475"/>
    </source>
</evidence>
<evidence type="ECO:0000313" key="12">
    <source>
        <dbReference type="EMBL" id="ALA67625.1"/>
    </source>
</evidence>
<dbReference type="NCBIfam" id="TIGR00077">
    <property type="entry name" value="lspA"/>
    <property type="match status" value="1"/>
</dbReference>
<name>A0A0K2H0Q6_9CORY</name>
<feature type="active site" evidence="9">
    <location>
        <position position="128"/>
    </location>
</feature>
<accession>A0A0K2H0Q6</accession>
<evidence type="ECO:0000256" key="5">
    <source>
        <dbReference type="ARBA" id="ARBA00022750"/>
    </source>
</evidence>
<comment type="caution">
    <text evidence="9">Lacks conserved residue(s) required for the propagation of feature annotation.</text>
</comment>
<gene>
    <name evidence="9" type="primary">lspA</name>
    <name evidence="12" type="ORF">CLAC_07790</name>
</gene>
<feature type="active site" evidence="9">
    <location>
        <position position="142"/>
    </location>
</feature>
<dbReference type="RefSeq" id="WP_053412400.1">
    <property type="nucleotide sequence ID" value="NZ_CP006841.1"/>
</dbReference>
<keyword evidence="3 9" id="KW-0645">Protease</keyword>
<dbReference type="GO" id="GO:0005886">
    <property type="term" value="C:plasma membrane"/>
    <property type="evidence" value="ECO:0007669"/>
    <property type="project" value="UniProtKB-SubCell"/>
</dbReference>
<dbReference type="HAMAP" id="MF_00161">
    <property type="entry name" value="LspA"/>
    <property type="match status" value="1"/>
</dbReference>
<evidence type="ECO:0000256" key="11">
    <source>
        <dbReference type="RuleBase" id="RU004181"/>
    </source>
</evidence>
<organism evidence="12 13">
    <name type="scientific">Corynebacterium lactis RW2-5</name>
    <dbReference type="NCBI Taxonomy" id="1408189"/>
    <lineage>
        <taxon>Bacteria</taxon>
        <taxon>Bacillati</taxon>
        <taxon>Actinomycetota</taxon>
        <taxon>Actinomycetes</taxon>
        <taxon>Mycobacteriales</taxon>
        <taxon>Corynebacteriaceae</taxon>
        <taxon>Corynebacterium</taxon>
    </lineage>
</organism>
<sequence length="184" mass="20234">MTNKEKRRTFPRRGLLVAVIVAVAVIDQATKIGALALLDPSRAVDVLGDLFQFRLVRNPGAAFSFGTNATWAFTTLQILYIGAVAYFSNWLRSPVSAISAGLVAGGALGNLLDRLFRDPGFYVGHVVDFLSLKGFAVFNIADCAITVGIIILVIWMIFSKEPDVFAEQIEVEKQARKERDIERD</sequence>
<evidence type="ECO:0000256" key="8">
    <source>
        <dbReference type="ARBA" id="ARBA00023136"/>
    </source>
</evidence>
<evidence type="ECO:0000256" key="7">
    <source>
        <dbReference type="ARBA" id="ARBA00022989"/>
    </source>
</evidence>
<keyword evidence="4 9" id="KW-0812">Transmembrane</keyword>
<evidence type="ECO:0000256" key="6">
    <source>
        <dbReference type="ARBA" id="ARBA00022801"/>
    </source>
</evidence>
<dbReference type="OrthoDB" id="4308908at2"/>
<keyword evidence="2 9" id="KW-1003">Cell membrane</keyword>
<comment type="catalytic activity">
    <reaction evidence="9 10">
        <text>Release of signal peptides from bacterial membrane prolipoproteins. Hydrolyzes -Xaa-Yaa-Zaa-|-(S,diacylglyceryl)Cys-, in which Xaa is hydrophobic (preferably Leu), and Yaa (Ala or Ser) and Zaa (Gly or Ala) have small, neutral side chains.</text>
        <dbReference type="EC" id="3.4.23.36"/>
    </reaction>
</comment>
<dbReference type="PRINTS" id="PR00781">
    <property type="entry name" value="LIPOSIGPTASE"/>
</dbReference>
<evidence type="ECO:0000256" key="10">
    <source>
        <dbReference type="RuleBase" id="RU000594"/>
    </source>
</evidence>
<dbReference type="PROSITE" id="PS00855">
    <property type="entry name" value="SPASE_II"/>
    <property type="match status" value="1"/>
</dbReference>
<evidence type="ECO:0000313" key="13">
    <source>
        <dbReference type="Proteomes" id="UP000058446"/>
    </source>
</evidence>
<keyword evidence="7 9" id="KW-1133">Transmembrane helix</keyword>
<keyword evidence="5 9" id="KW-0064">Aspartyl protease</keyword>
<evidence type="ECO:0000256" key="9">
    <source>
        <dbReference type="HAMAP-Rule" id="MF_00161"/>
    </source>
</evidence>
<dbReference type="GO" id="GO:0006508">
    <property type="term" value="P:proteolysis"/>
    <property type="evidence" value="ECO:0007669"/>
    <property type="project" value="UniProtKB-KW"/>
</dbReference>
<dbReference type="GO" id="GO:0004190">
    <property type="term" value="F:aspartic-type endopeptidase activity"/>
    <property type="evidence" value="ECO:0007669"/>
    <property type="project" value="UniProtKB-UniRule"/>
</dbReference>
<dbReference type="PANTHER" id="PTHR33695:SF1">
    <property type="entry name" value="LIPOPROTEIN SIGNAL PEPTIDASE"/>
    <property type="match status" value="1"/>
</dbReference>
<reference evidence="12 13" key="1">
    <citation type="submission" date="2013-10" db="EMBL/GenBank/DDBJ databases">
        <title>Complete genome sequence of Corynebacterium lactis DSM 45799(T), isolated from raw cow milk.</title>
        <authorList>
            <person name="Ruckert C."/>
            <person name="Albersmeier A."/>
            <person name="Lipski A."/>
            <person name="Kalinowski J."/>
        </authorList>
    </citation>
    <scope>NUCLEOTIDE SEQUENCE [LARGE SCALE GENOMIC DNA]</scope>
    <source>
        <strain evidence="12 13">RW2-5</strain>
    </source>
</reference>
<feature type="transmembrane region" description="Helical" evidence="9">
    <location>
        <begin position="62"/>
        <end position="87"/>
    </location>
</feature>
<comment type="pathway">
    <text evidence="9">Protein modification; lipoprotein biosynthesis (signal peptide cleavage).</text>
</comment>
<dbReference type="STRING" id="1408189.CLAC_07790"/>
<dbReference type="PANTHER" id="PTHR33695">
    <property type="entry name" value="LIPOPROTEIN SIGNAL PEPTIDASE"/>
    <property type="match status" value="1"/>
</dbReference>
<dbReference type="Pfam" id="PF01252">
    <property type="entry name" value="Peptidase_A8"/>
    <property type="match status" value="1"/>
</dbReference>
<comment type="similarity">
    <text evidence="1 9 11">Belongs to the peptidase A8 family.</text>
</comment>
<feature type="transmembrane region" description="Helical" evidence="9">
    <location>
        <begin position="132"/>
        <end position="158"/>
    </location>
</feature>
<evidence type="ECO:0000256" key="4">
    <source>
        <dbReference type="ARBA" id="ARBA00022692"/>
    </source>
</evidence>
<dbReference type="AlphaFoldDB" id="A0A0K2H0Q6"/>
<keyword evidence="13" id="KW-1185">Reference proteome</keyword>
<dbReference type="EC" id="3.4.23.36" evidence="9"/>
<evidence type="ECO:0000256" key="1">
    <source>
        <dbReference type="ARBA" id="ARBA00006139"/>
    </source>
</evidence>
<dbReference type="PATRIC" id="fig|1408189.4.peg.1560"/>
<dbReference type="InterPro" id="IPR001872">
    <property type="entry name" value="Peptidase_A8"/>
</dbReference>